<dbReference type="Proteomes" id="UP000186601">
    <property type="component" value="Unassembled WGS sequence"/>
</dbReference>
<feature type="non-terminal residue" evidence="3">
    <location>
        <position position="1"/>
    </location>
</feature>
<organism evidence="3 4">
    <name type="scientific">Hermanssonia centrifuga</name>
    <dbReference type="NCBI Taxonomy" id="98765"/>
    <lineage>
        <taxon>Eukaryota</taxon>
        <taxon>Fungi</taxon>
        <taxon>Dikarya</taxon>
        <taxon>Basidiomycota</taxon>
        <taxon>Agaricomycotina</taxon>
        <taxon>Agaricomycetes</taxon>
        <taxon>Polyporales</taxon>
        <taxon>Meruliaceae</taxon>
        <taxon>Hermanssonia</taxon>
    </lineage>
</organism>
<gene>
    <name evidence="3" type="ORF">PHLCEN_2v1513</name>
</gene>
<evidence type="ECO:0000313" key="4">
    <source>
        <dbReference type="Proteomes" id="UP000186601"/>
    </source>
</evidence>
<feature type="chain" id="PRO_5015356332" evidence="2">
    <location>
        <begin position="20"/>
        <end position="116"/>
    </location>
</feature>
<protein>
    <submittedName>
        <fullName evidence="3">Uncharacterized protein</fullName>
    </submittedName>
</protein>
<comment type="caution">
    <text evidence="3">The sequence shown here is derived from an EMBL/GenBank/DDBJ whole genome shotgun (WGS) entry which is preliminary data.</text>
</comment>
<dbReference type="OrthoDB" id="2756573at2759"/>
<sequence length="116" mass="12711">VLLLLNVCDILLIIFTGQSYVSPFISFVTSIITSRFILNLREGNSGSSHLESWSEFSDPGLAIPSGLGNLGRPLEHCIDIETASEFHLDWTIPSSPSLSSVVDFFKESIDEQAQVP</sequence>
<feature type="signal peptide" evidence="2">
    <location>
        <begin position="1"/>
        <end position="19"/>
    </location>
</feature>
<evidence type="ECO:0000313" key="3">
    <source>
        <dbReference type="EMBL" id="PSS35550.1"/>
    </source>
</evidence>
<keyword evidence="4" id="KW-1185">Reference proteome</keyword>
<evidence type="ECO:0000256" key="1">
    <source>
        <dbReference type="SAM" id="Phobius"/>
    </source>
</evidence>
<keyword evidence="1" id="KW-0472">Membrane</keyword>
<dbReference type="EMBL" id="MLYV02000120">
    <property type="protein sequence ID" value="PSS35550.1"/>
    <property type="molecule type" value="Genomic_DNA"/>
</dbReference>
<feature type="transmembrane region" description="Helical" evidence="1">
    <location>
        <begin position="20"/>
        <end position="38"/>
    </location>
</feature>
<name>A0A2R6RZV7_9APHY</name>
<reference evidence="3 4" key="1">
    <citation type="submission" date="2018-02" db="EMBL/GenBank/DDBJ databases">
        <title>Genome sequence of the basidiomycete white-rot fungus Phlebia centrifuga.</title>
        <authorList>
            <person name="Granchi Z."/>
            <person name="Peng M."/>
            <person name="de Vries R.P."/>
            <person name="Hilden K."/>
            <person name="Makela M.R."/>
            <person name="Grigoriev I."/>
            <person name="Riley R."/>
        </authorList>
    </citation>
    <scope>NUCLEOTIDE SEQUENCE [LARGE SCALE GENOMIC DNA]</scope>
    <source>
        <strain evidence="3 4">FBCC195</strain>
    </source>
</reference>
<accession>A0A2R6RZV7</accession>
<proteinExistence type="predicted"/>
<keyword evidence="1" id="KW-1133">Transmembrane helix</keyword>
<dbReference type="AlphaFoldDB" id="A0A2R6RZV7"/>
<evidence type="ECO:0000256" key="2">
    <source>
        <dbReference type="SAM" id="SignalP"/>
    </source>
</evidence>
<keyword evidence="2" id="KW-0732">Signal</keyword>
<keyword evidence="1" id="KW-0812">Transmembrane</keyword>